<evidence type="ECO:0000313" key="3">
    <source>
        <dbReference type="Proteomes" id="UP001289066"/>
    </source>
</evidence>
<dbReference type="EMBL" id="WNVG01000003">
    <property type="protein sequence ID" value="MDZ5031622.1"/>
    <property type="molecule type" value="Genomic_DNA"/>
</dbReference>
<sequence>MVNMFVSYCQKDRVYADNIDLYFKGKNIVVHRDIRDISSWSSIKDYMNTIRDMDYAVLIITDNYLKSFNCMYEVLEVIKEKKYETKIFPVVVETSIYSTEGKIEYIKYWEEKFINLKEQISKIDIVNAGSILDDLKRTQNICITISEFLNKVSDMNNPSIHDTNKAIENKLKEKELLKDDSNLSNTETLRKNEDIFESLNITRINNNNEFTDLQKNKFMARSFSEINELLQQLFKEVEKGDNSLNIEVEKIDSRTFIYDFYRNGNKINTLKLTLGNSLFSNTNNITLATGSSYIINNSFNEIIDSKVEDGSLSLYFSLGLRGSQECKTIKEIVAEIWKNYVQVYLNTYSF</sequence>
<evidence type="ECO:0000313" key="2">
    <source>
        <dbReference type="EMBL" id="MDZ5031622.1"/>
    </source>
</evidence>
<dbReference type="Pfam" id="PF13676">
    <property type="entry name" value="TIR_2"/>
    <property type="match status" value="1"/>
</dbReference>
<dbReference type="GO" id="GO:0007165">
    <property type="term" value="P:signal transduction"/>
    <property type="evidence" value="ECO:0007669"/>
    <property type="project" value="InterPro"/>
</dbReference>
<gene>
    <name evidence="2" type="ORF">GNF81_02195</name>
</gene>
<dbReference type="AlphaFoldDB" id="A0AAW9IV03"/>
<name>A0AAW9IV03_CLOPF</name>
<accession>A0AAW9IV03</accession>
<protein>
    <submittedName>
        <fullName evidence="2">TIR domain-containing protein</fullName>
    </submittedName>
</protein>
<dbReference type="Gene3D" id="3.40.50.10140">
    <property type="entry name" value="Toll/interleukin-1 receptor homology (TIR) domain"/>
    <property type="match status" value="1"/>
</dbReference>
<dbReference type="Proteomes" id="UP001289066">
    <property type="component" value="Unassembled WGS sequence"/>
</dbReference>
<dbReference type="InterPro" id="IPR000157">
    <property type="entry name" value="TIR_dom"/>
</dbReference>
<dbReference type="SUPFAM" id="SSF52200">
    <property type="entry name" value="Toll/Interleukin receptor TIR domain"/>
    <property type="match status" value="1"/>
</dbReference>
<reference evidence="2" key="1">
    <citation type="submission" date="2019-11" db="EMBL/GenBank/DDBJ databases">
        <title>Characterization of Clostridium perfringens isolates from swine manure treated agricultural soils.</title>
        <authorList>
            <person name="Wushke S.T."/>
        </authorList>
    </citation>
    <scope>NUCLEOTIDE SEQUENCE</scope>
    <source>
        <strain evidence="2">X15</strain>
    </source>
</reference>
<proteinExistence type="predicted"/>
<comment type="caution">
    <text evidence="2">The sequence shown here is derived from an EMBL/GenBank/DDBJ whole genome shotgun (WGS) entry which is preliminary data.</text>
</comment>
<organism evidence="2 3">
    <name type="scientific">Clostridium perfringens</name>
    <dbReference type="NCBI Taxonomy" id="1502"/>
    <lineage>
        <taxon>Bacteria</taxon>
        <taxon>Bacillati</taxon>
        <taxon>Bacillota</taxon>
        <taxon>Clostridia</taxon>
        <taxon>Eubacteriales</taxon>
        <taxon>Clostridiaceae</taxon>
        <taxon>Clostridium</taxon>
    </lineage>
</organism>
<dbReference type="RefSeq" id="WP_198604401.1">
    <property type="nucleotide sequence ID" value="NZ_CP148610.1"/>
</dbReference>
<evidence type="ECO:0000259" key="1">
    <source>
        <dbReference type="Pfam" id="PF13676"/>
    </source>
</evidence>
<feature type="domain" description="TIR" evidence="1">
    <location>
        <begin position="5"/>
        <end position="110"/>
    </location>
</feature>
<dbReference type="InterPro" id="IPR035897">
    <property type="entry name" value="Toll_tir_struct_dom_sf"/>
</dbReference>